<dbReference type="Proteomes" id="UP001168972">
    <property type="component" value="Unassembled WGS sequence"/>
</dbReference>
<dbReference type="AlphaFoldDB" id="A0AA39G4H3"/>
<dbReference type="InterPro" id="IPR027370">
    <property type="entry name" value="Znf-RING_euk"/>
</dbReference>
<dbReference type="InterPro" id="IPR001841">
    <property type="entry name" value="Znf_RING"/>
</dbReference>
<evidence type="ECO:0000256" key="18">
    <source>
        <dbReference type="SAM" id="Coils"/>
    </source>
</evidence>
<dbReference type="PROSITE" id="PS50089">
    <property type="entry name" value="ZF_RING_2"/>
    <property type="match status" value="1"/>
</dbReference>
<evidence type="ECO:0000313" key="20">
    <source>
        <dbReference type="EMBL" id="KAK0181372.1"/>
    </source>
</evidence>
<keyword evidence="21" id="KW-1185">Reference proteome</keyword>
<comment type="pathway">
    <text evidence="4">Protein modification; protein ubiquitination.</text>
</comment>
<keyword evidence="8" id="KW-0808">Transferase</keyword>
<evidence type="ECO:0000256" key="1">
    <source>
        <dbReference type="ARBA" id="ARBA00000900"/>
    </source>
</evidence>
<dbReference type="InterPro" id="IPR056527">
    <property type="entry name" value="WD40_RFWD3"/>
</dbReference>
<dbReference type="EC" id="2.3.2.27" evidence="5"/>
<dbReference type="GO" id="GO:0016567">
    <property type="term" value="P:protein ubiquitination"/>
    <property type="evidence" value="ECO:0007669"/>
    <property type="project" value="InterPro"/>
</dbReference>
<dbReference type="Gene3D" id="2.130.10.10">
    <property type="entry name" value="YVTN repeat-like/Quinoprotein amine dehydrogenase"/>
    <property type="match status" value="1"/>
</dbReference>
<dbReference type="GO" id="GO:0008270">
    <property type="term" value="F:zinc ion binding"/>
    <property type="evidence" value="ECO:0007669"/>
    <property type="project" value="UniProtKB-KW"/>
</dbReference>
<evidence type="ECO:0000256" key="12">
    <source>
        <dbReference type="ARBA" id="ARBA00022771"/>
    </source>
</evidence>
<evidence type="ECO:0000259" key="19">
    <source>
        <dbReference type="PROSITE" id="PS50089"/>
    </source>
</evidence>
<keyword evidence="11" id="KW-0227">DNA damage</keyword>
<keyword evidence="12 17" id="KW-0863">Zinc-finger</keyword>
<dbReference type="CDD" id="cd16450">
    <property type="entry name" value="mRING-C3HGC3_RFWD3"/>
    <property type="match status" value="1"/>
</dbReference>
<dbReference type="SUPFAM" id="SSF57850">
    <property type="entry name" value="RING/U-box"/>
    <property type="match status" value="1"/>
</dbReference>
<proteinExistence type="predicted"/>
<feature type="domain" description="RING-type" evidence="19">
    <location>
        <begin position="228"/>
        <end position="276"/>
    </location>
</feature>
<feature type="coiled-coil region" evidence="18">
    <location>
        <begin position="300"/>
        <end position="362"/>
    </location>
</feature>
<keyword evidence="13" id="KW-0833">Ubl conjugation pathway</keyword>
<reference evidence="20" key="1">
    <citation type="journal article" date="2023" name="bioRxiv">
        <title>Scaffold-level genome assemblies of two parasitoid biocontrol wasps reveal the parthenogenesis mechanism and an associated novel virus.</title>
        <authorList>
            <person name="Inwood S."/>
            <person name="Skelly J."/>
            <person name="Guhlin J."/>
            <person name="Harrop T."/>
            <person name="Goldson S."/>
            <person name="Dearden P."/>
        </authorList>
    </citation>
    <scope>NUCLEOTIDE SEQUENCE</scope>
    <source>
        <strain evidence="20">Lincoln</strain>
        <tissue evidence="20">Whole body</tissue>
    </source>
</reference>
<dbReference type="EMBL" id="JAQQBR010000002">
    <property type="protein sequence ID" value="KAK0181372.1"/>
    <property type="molecule type" value="Genomic_DNA"/>
</dbReference>
<evidence type="ECO:0000256" key="8">
    <source>
        <dbReference type="ARBA" id="ARBA00022679"/>
    </source>
</evidence>
<name>A0AA39G4H3_MICHY</name>
<gene>
    <name evidence="20" type="ORF">PV327_003664</name>
</gene>
<dbReference type="InterPro" id="IPR001680">
    <property type="entry name" value="WD40_rpt"/>
</dbReference>
<evidence type="ECO:0000256" key="2">
    <source>
        <dbReference type="ARBA" id="ARBA00004322"/>
    </source>
</evidence>
<dbReference type="GO" id="GO:0036297">
    <property type="term" value="P:interstrand cross-link repair"/>
    <property type="evidence" value="ECO:0007669"/>
    <property type="project" value="InterPro"/>
</dbReference>
<dbReference type="SMART" id="SM00184">
    <property type="entry name" value="RING"/>
    <property type="match status" value="1"/>
</dbReference>
<evidence type="ECO:0000256" key="4">
    <source>
        <dbReference type="ARBA" id="ARBA00004906"/>
    </source>
</evidence>
<evidence type="ECO:0000256" key="6">
    <source>
        <dbReference type="ARBA" id="ARBA00022490"/>
    </source>
</evidence>
<dbReference type="SMART" id="SM00320">
    <property type="entry name" value="WD40"/>
    <property type="match status" value="3"/>
</dbReference>
<keyword evidence="14" id="KW-0862">Zinc</keyword>
<evidence type="ECO:0000256" key="14">
    <source>
        <dbReference type="ARBA" id="ARBA00022833"/>
    </source>
</evidence>
<evidence type="ECO:0000256" key="5">
    <source>
        <dbReference type="ARBA" id="ARBA00012483"/>
    </source>
</evidence>
<dbReference type="InterPro" id="IPR036322">
    <property type="entry name" value="WD40_repeat_dom_sf"/>
</dbReference>
<accession>A0AA39G4H3</accession>
<evidence type="ECO:0000313" key="21">
    <source>
        <dbReference type="Proteomes" id="UP001168972"/>
    </source>
</evidence>
<keyword evidence="9" id="KW-0479">Metal-binding</keyword>
<evidence type="ECO:0000256" key="7">
    <source>
        <dbReference type="ARBA" id="ARBA00022574"/>
    </source>
</evidence>
<organism evidence="20 21">
    <name type="scientific">Microctonus hyperodae</name>
    <name type="common">Parasitoid wasp</name>
    <dbReference type="NCBI Taxonomy" id="165561"/>
    <lineage>
        <taxon>Eukaryota</taxon>
        <taxon>Metazoa</taxon>
        <taxon>Ecdysozoa</taxon>
        <taxon>Arthropoda</taxon>
        <taxon>Hexapoda</taxon>
        <taxon>Insecta</taxon>
        <taxon>Pterygota</taxon>
        <taxon>Neoptera</taxon>
        <taxon>Endopterygota</taxon>
        <taxon>Hymenoptera</taxon>
        <taxon>Apocrita</taxon>
        <taxon>Ichneumonoidea</taxon>
        <taxon>Braconidae</taxon>
        <taxon>Euphorinae</taxon>
        <taxon>Microctonus</taxon>
    </lineage>
</organism>
<evidence type="ECO:0000256" key="15">
    <source>
        <dbReference type="ARBA" id="ARBA00023204"/>
    </source>
</evidence>
<evidence type="ECO:0000256" key="16">
    <source>
        <dbReference type="ARBA" id="ARBA00023242"/>
    </source>
</evidence>
<evidence type="ECO:0000256" key="11">
    <source>
        <dbReference type="ARBA" id="ARBA00022763"/>
    </source>
</evidence>
<evidence type="ECO:0000256" key="13">
    <source>
        <dbReference type="ARBA" id="ARBA00022786"/>
    </source>
</evidence>
<keyword evidence="7" id="KW-0853">WD repeat</keyword>
<evidence type="ECO:0000256" key="9">
    <source>
        <dbReference type="ARBA" id="ARBA00022723"/>
    </source>
</evidence>
<reference evidence="20" key="2">
    <citation type="submission" date="2023-03" db="EMBL/GenBank/DDBJ databases">
        <authorList>
            <person name="Inwood S.N."/>
            <person name="Skelly J.G."/>
            <person name="Guhlin J."/>
            <person name="Harrop T.W.R."/>
            <person name="Goldson S.G."/>
            <person name="Dearden P.K."/>
        </authorList>
    </citation>
    <scope>NUCLEOTIDE SEQUENCE</scope>
    <source>
        <strain evidence="20">Lincoln</strain>
        <tissue evidence="20">Whole body</tissue>
    </source>
</reference>
<keyword evidence="15" id="KW-0234">DNA repair</keyword>
<comment type="catalytic activity">
    <reaction evidence="1">
        <text>S-ubiquitinyl-[E2 ubiquitin-conjugating enzyme]-L-cysteine + [acceptor protein]-L-lysine = [E2 ubiquitin-conjugating enzyme]-L-cysteine + N(6)-ubiquitinyl-[acceptor protein]-L-lysine.</text>
        <dbReference type="EC" id="2.3.2.27"/>
    </reaction>
</comment>
<dbReference type="PANTHER" id="PTHR16047">
    <property type="entry name" value="RFWD3 PROTEIN"/>
    <property type="match status" value="1"/>
</dbReference>
<keyword evidence="6" id="KW-0963">Cytoplasm</keyword>
<comment type="caution">
    <text evidence="20">The sequence shown here is derived from an EMBL/GenBank/DDBJ whole genome shotgun (WGS) entry which is preliminary data.</text>
</comment>
<dbReference type="InterPro" id="IPR037381">
    <property type="entry name" value="RFWD3"/>
</dbReference>
<dbReference type="InterPro" id="IPR013083">
    <property type="entry name" value="Znf_RING/FYVE/PHD"/>
</dbReference>
<dbReference type="PANTHER" id="PTHR16047:SF7">
    <property type="entry name" value="E3 UBIQUITIN-PROTEIN LIGASE RFWD3"/>
    <property type="match status" value="1"/>
</dbReference>
<evidence type="ECO:0000256" key="17">
    <source>
        <dbReference type="PROSITE-ProRule" id="PRU00175"/>
    </source>
</evidence>
<dbReference type="Gene3D" id="3.30.40.10">
    <property type="entry name" value="Zinc/RING finger domain, C3HC4 (zinc finger)"/>
    <property type="match status" value="1"/>
</dbReference>
<dbReference type="Pfam" id="PF23419">
    <property type="entry name" value="WD40_RFWD3"/>
    <property type="match status" value="1"/>
</dbReference>
<evidence type="ECO:0000256" key="10">
    <source>
        <dbReference type="ARBA" id="ARBA00022737"/>
    </source>
</evidence>
<keyword evidence="16" id="KW-0539">Nucleus</keyword>
<dbReference type="GO" id="GO:0005737">
    <property type="term" value="C:cytoplasm"/>
    <property type="evidence" value="ECO:0007669"/>
    <property type="project" value="UniProtKB-SubCell"/>
</dbReference>
<dbReference type="GO" id="GO:0016605">
    <property type="term" value="C:PML body"/>
    <property type="evidence" value="ECO:0007669"/>
    <property type="project" value="UniProtKB-SubCell"/>
</dbReference>
<protein>
    <recommendedName>
        <fullName evidence="5">RING-type E3 ubiquitin transferase</fullName>
        <ecNumber evidence="5">2.3.2.27</ecNumber>
    </recommendedName>
</protein>
<dbReference type="GO" id="GO:0061630">
    <property type="term" value="F:ubiquitin protein ligase activity"/>
    <property type="evidence" value="ECO:0007669"/>
    <property type="project" value="UniProtKB-EC"/>
</dbReference>
<dbReference type="Pfam" id="PF13445">
    <property type="entry name" value="zf-RING_UBOX"/>
    <property type="match status" value="1"/>
</dbReference>
<evidence type="ECO:0000256" key="3">
    <source>
        <dbReference type="ARBA" id="ARBA00004496"/>
    </source>
</evidence>
<sequence>MEYISDDAIEDHVQIETIERVPTIGNEVEIDNPPDWQRITDEDIVNLISPQWPENNIQLQLNPVIEIARIEDVQGPAFQIARIPNEPGAEIPEPPSFLDPLYGDRGRIVFEPPENIDDNARPPDILEIIRNIDSEEEDINEEVEQVNENAVAEPAAAPAAPVEIEENVGAAPAVIIIDDESSGTGEIQEEPDPEEIEMAKKKLKLDLKHNEKTKSEDEDDDPDVGRLCPICMDYWSNSGEHRLCSLRCGHLFGHSCVLKWLQVACSSGNRRCPQCNKKATVKDIRIIYATNVQVIDTVEIDVLKKQLLEMTSEKNRIEMELTKCQLRQRMYEDQISGLVKTIKDLEKQKSDMSNRINDTMTSIVMKKFRLERAMDICKDGGCRVLDYNPWYGCLAVSQKSGNALFSGYGVKKILADKFQSMQFVLLHNQAIRDIAFHPLQQALLLSVSFDKTAKLMDIQNNLIVHGYPVDGQVWSCCWSGDNPNIFHAGTQNGSIMQFDIRQTAGAVDTLESPGDRSPVVSLASVPPNSAGGIIRGGFLATHLNTCYAYEQWNSVYVPKQMFLDGPFVSIRYDEKNNHALISSRPNARQPHARHVVLSIEKGNEEAILCNIVHTFHAGNSQKLLSRPCHVNVDNDTLIAAHQESTSTIPLWSISSGRQLHNIPVSDPVLDMVSFNVNNNSFLATLSAKKLRLYNYGVIS</sequence>
<keyword evidence="10" id="KW-0677">Repeat</keyword>
<comment type="subcellular location">
    <subcellularLocation>
        <location evidence="3">Cytoplasm</location>
    </subcellularLocation>
    <subcellularLocation>
        <location evidence="2">Nucleus</location>
        <location evidence="2">PML body</location>
    </subcellularLocation>
</comment>
<dbReference type="InterPro" id="IPR015943">
    <property type="entry name" value="WD40/YVTN_repeat-like_dom_sf"/>
</dbReference>
<keyword evidence="18" id="KW-0175">Coiled coil</keyword>
<dbReference type="SUPFAM" id="SSF50978">
    <property type="entry name" value="WD40 repeat-like"/>
    <property type="match status" value="1"/>
</dbReference>